<dbReference type="EMBL" id="CP074694">
    <property type="protein sequence ID" value="QVL32803.1"/>
    <property type="molecule type" value="Genomic_DNA"/>
</dbReference>
<accession>A0A8E6B6J3</accession>
<evidence type="ECO:0000313" key="2">
    <source>
        <dbReference type="EMBL" id="QVL32803.1"/>
    </source>
</evidence>
<evidence type="ECO:0000256" key="1">
    <source>
        <dbReference type="ARBA" id="ARBA00093770"/>
    </source>
</evidence>
<proteinExistence type="inferred from homology"/>
<dbReference type="RefSeq" id="WP_213497693.1">
    <property type="nucleotide sequence ID" value="NZ_CP074694.1"/>
</dbReference>
<organism evidence="2 3">
    <name type="scientific">Telmatocola sphagniphila</name>
    <dbReference type="NCBI Taxonomy" id="1123043"/>
    <lineage>
        <taxon>Bacteria</taxon>
        <taxon>Pseudomonadati</taxon>
        <taxon>Planctomycetota</taxon>
        <taxon>Planctomycetia</taxon>
        <taxon>Gemmatales</taxon>
        <taxon>Gemmataceae</taxon>
    </lineage>
</organism>
<keyword evidence="3" id="KW-1185">Reference proteome</keyword>
<dbReference type="Proteomes" id="UP000676194">
    <property type="component" value="Chromosome"/>
</dbReference>
<comment type="similarity">
    <text evidence="1">Belongs to the Rv0495c family.</text>
</comment>
<dbReference type="InterPro" id="IPR021458">
    <property type="entry name" value="Rv0495c"/>
</dbReference>
<dbReference type="AlphaFoldDB" id="A0A8E6B6J3"/>
<name>A0A8E6B6J3_9BACT</name>
<dbReference type="KEGG" id="tsph:KIH39_02470"/>
<protein>
    <submittedName>
        <fullName evidence="2">DUF3109 family protein</fullName>
    </submittedName>
</protein>
<gene>
    <name evidence="2" type="ORF">KIH39_02470</name>
</gene>
<reference evidence="2" key="1">
    <citation type="submission" date="2021-05" db="EMBL/GenBank/DDBJ databases">
        <title>Complete genome sequence of the cellulolytic planctomycete Telmatocola sphagniphila SP2T and characterization of the first cellulase from planctomycetes.</title>
        <authorList>
            <person name="Rakitin A.L."/>
            <person name="Beletsky A.V."/>
            <person name="Naumoff D.G."/>
            <person name="Kulichevskaya I.S."/>
            <person name="Mardanov A.V."/>
            <person name="Ravin N.V."/>
            <person name="Dedysh S.N."/>
        </authorList>
    </citation>
    <scope>NUCLEOTIDE SEQUENCE</scope>
    <source>
        <strain evidence="2">SP2T</strain>
    </source>
</reference>
<sequence>MAFSLPIVNSKTATFECIFGRGCEGHCCKNGRPSVTPQEKKVIDSKLEEVLPHLRPVAQKLIEKDGYLSKRTKLGAPMLRVIEEYCVFFNKGCVLHKIGAQDGAAYQYKPIQCALFPLTKDEDTNEWYIRQWGYGGEQWDLFCLNPKESKKKAVVTLAEEIALAEECEKSSR</sequence>
<dbReference type="Pfam" id="PF11307">
    <property type="entry name" value="DUF3109"/>
    <property type="match status" value="1"/>
</dbReference>
<evidence type="ECO:0000313" key="3">
    <source>
        <dbReference type="Proteomes" id="UP000676194"/>
    </source>
</evidence>